<comment type="similarity">
    <text evidence="8 9">Belongs to the ZipA family.</text>
</comment>
<keyword evidence="4 8" id="KW-0812">Transmembrane</keyword>
<feature type="region of interest" description="Disordered" evidence="10">
    <location>
        <begin position="80"/>
        <end position="144"/>
    </location>
</feature>
<proteinExistence type="inferred from homology"/>
<protein>
    <recommendedName>
        <fullName evidence="8 9">Cell division protein ZipA</fullName>
    </recommendedName>
</protein>
<feature type="compositionally biased region" description="Polar residues" evidence="10">
    <location>
        <begin position="193"/>
        <end position="203"/>
    </location>
</feature>
<keyword evidence="13" id="KW-1185">Reference proteome</keyword>
<dbReference type="SMART" id="SM00771">
    <property type="entry name" value="ZipA_C"/>
    <property type="match status" value="1"/>
</dbReference>
<dbReference type="Proteomes" id="UP000199675">
    <property type="component" value="Unassembled WGS sequence"/>
</dbReference>
<accession>A0A1H3BLA1</accession>
<dbReference type="STRING" id="488533.SAMN04487960_10977"/>
<feature type="region of interest" description="Disordered" evidence="10">
    <location>
        <begin position="156"/>
        <end position="208"/>
    </location>
</feature>
<evidence type="ECO:0000256" key="1">
    <source>
        <dbReference type="ARBA" id="ARBA00022475"/>
    </source>
</evidence>
<dbReference type="Gene3D" id="3.30.1400.10">
    <property type="entry name" value="ZipA, C-terminal FtsZ-binding domain"/>
    <property type="match status" value="1"/>
</dbReference>
<evidence type="ECO:0000313" key="12">
    <source>
        <dbReference type="EMBL" id="SDX42740.1"/>
    </source>
</evidence>
<dbReference type="PANTHER" id="PTHR38685">
    <property type="entry name" value="CELL DIVISION PROTEIN ZIPA"/>
    <property type="match status" value="1"/>
</dbReference>
<evidence type="ECO:0000256" key="2">
    <source>
        <dbReference type="ARBA" id="ARBA00022519"/>
    </source>
</evidence>
<dbReference type="GO" id="GO:0000917">
    <property type="term" value="P:division septum assembly"/>
    <property type="evidence" value="ECO:0007669"/>
    <property type="project" value="TreeGrafter"/>
</dbReference>
<keyword evidence="2 8" id="KW-0997">Cell inner membrane</keyword>
<evidence type="ECO:0000256" key="8">
    <source>
        <dbReference type="HAMAP-Rule" id="MF_00509"/>
    </source>
</evidence>
<dbReference type="GO" id="GO:0032153">
    <property type="term" value="C:cell division site"/>
    <property type="evidence" value="ECO:0007669"/>
    <property type="project" value="UniProtKB-UniRule"/>
</dbReference>
<dbReference type="PANTHER" id="PTHR38685:SF1">
    <property type="entry name" value="CELL DIVISION PROTEIN ZIPA"/>
    <property type="match status" value="1"/>
</dbReference>
<evidence type="ECO:0000256" key="4">
    <source>
        <dbReference type="ARBA" id="ARBA00022692"/>
    </source>
</evidence>
<dbReference type="Pfam" id="PF04354">
    <property type="entry name" value="ZipA_C"/>
    <property type="match status" value="1"/>
</dbReference>
<feature type="domain" description="ZipA C-terminal FtsZ-binding" evidence="11">
    <location>
        <begin position="213"/>
        <end position="343"/>
    </location>
</feature>
<dbReference type="HAMAP" id="MF_00509">
    <property type="entry name" value="ZipA"/>
    <property type="match status" value="1"/>
</dbReference>
<comment type="function">
    <text evidence="8 9">Essential cell division protein that stabilizes the FtsZ protofilaments by cross-linking them and that serves as a cytoplasmic membrane anchor for the Z ring. Also required for the recruitment to the septal ring of downstream cell division proteins.</text>
</comment>
<keyword evidence="7 8" id="KW-0131">Cell cycle</keyword>
<keyword evidence="3 8" id="KW-0132">Cell division</keyword>
<dbReference type="InterPro" id="IPR036765">
    <property type="entry name" value="ZipA_FtsZ-bd_C_sf"/>
</dbReference>
<comment type="subunit">
    <text evidence="8">Interacts with FtsZ via their C-terminal domains.</text>
</comment>
<dbReference type="SUPFAM" id="SSF64383">
    <property type="entry name" value="Cell-division protein ZipA, C-terminal domain"/>
    <property type="match status" value="1"/>
</dbReference>
<feature type="region of interest" description="Disordered" evidence="10">
    <location>
        <begin position="38"/>
        <end position="63"/>
    </location>
</feature>
<keyword evidence="5 8" id="KW-1133">Transmembrane helix</keyword>
<evidence type="ECO:0000256" key="10">
    <source>
        <dbReference type="SAM" id="MobiDB-lite"/>
    </source>
</evidence>
<dbReference type="GO" id="GO:0005886">
    <property type="term" value="C:plasma membrane"/>
    <property type="evidence" value="ECO:0007669"/>
    <property type="project" value="UniProtKB-SubCell"/>
</dbReference>
<keyword evidence="6 8" id="KW-0472">Membrane</keyword>
<dbReference type="AlphaFoldDB" id="A0A1H3BLA1"/>
<name>A0A1H3BLA1_9GAMM</name>
<evidence type="ECO:0000256" key="7">
    <source>
        <dbReference type="ARBA" id="ARBA00023306"/>
    </source>
</evidence>
<keyword evidence="1 8" id="KW-1003">Cell membrane</keyword>
<dbReference type="EMBL" id="FNNE01000009">
    <property type="protein sequence ID" value="SDX42740.1"/>
    <property type="molecule type" value="Genomic_DNA"/>
</dbReference>
<evidence type="ECO:0000259" key="11">
    <source>
        <dbReference type="SMART" id="SM00771"/>
    </source>
</evidence>
<evidence type="ECO:0000256" key="5">
    <source>
        <dbReference type="ARBA" id="ARBA00022989"/>
    </source>
</evidence>
<evidence type="ECO:0000313" key="13">
    <source>
        <dbReference type="Proteomes" id="UP000199675"/>
    </source>
</evidence>
<reference evidence="12 13" key="1">
    <citation type="submission" date="2016-10" db="EMBL/GenBank/DDBJ databases">
        <authorList>
            <person name="de Groot N.N."/>
        </authorList>
    </citation>
    <scope>NUCLEOTIDE SEQUENCE [LARGE SCALE GENOMIC DNA]</scope>
    <source>
        <strain evidence="12 13">CGMCC 1.7059</strain>
    </source>
</reference>
<dbReference type="InterPro" id="IPR011919">
    <property type="entry name" value="Cell_div_ZipA"/>
</dbReference>
<sequence>MSLREWLIAIGTLVILGIVIDGVRRMRRARKESMAISSGMGANDLQESPLDEEFNPELPNGGARTISRETLEERGYVTKAPKSRFANPEPKPTRPVVSSRDVEPTEAFSVDESASASDAPDRIEPSFSEENTGWSALDNEPEVTEGADEIISEARVIKPEEARAPRYQTDDEEPAIEALAPDQTTDVEHDTAARTQASVTNDQPLAGANRPDAQEVIVINVLARQGNDFQGSALKQLFEACGLLHGDMDIYHRHEETDTSSPVQFSVANAVEPGTFRPEDMQTLSTPGISFFMSMPGPSNCMQAFEFMLETAQCVVRNMGGEMKDERRSVMTGQTIEHCRQRIREYERKRRSQRH</sequence>
<organism evidence="12 13">
    <name type="scientific">Marinobacter mobilis</name>
    <dbReference type="NCBI Taxonomy" id="488533"/>
    <lineage>
        <taxon>Bacteria</taxon>
        <taxon>Pseudomonadati</taxon>
        <taxon>Pseudomonadota</taxon>
        <taxon>Gammaproteobacteria</taxon>
        <taxon>Pseudomonadales</taxon>
        <taxon>Marinobacteraceae</taxon>
        <taxon>Marinobacter</taxon>
    </lineage>
</organism>
<comment type="subcellular location">
    <subcellularLocation>
        <location evidence="8">Cell inner membrane</location>
        <topology evidence="8">Single-pass type I membrane protein</topology>
    </subcellularLocation>
    <text evidence="8">Localizes to the Z ring in an FtsZ-dependent manner.</text>
</comment>
<gene>
    <name evidence="8" type="primary">zipA</name>
    <name evidence="12" type="ORF">SAMN04487960_10977</name>
</gene>
<evidence type="ECO:0000256" key="3">
    <source>
        <dbReference type="ARBA" id="ARBA00022618"/>
    </source>
</evidence>
<dbReference type="InterPro" id="IPR007449">
    <property type="entry name" value="ZipA_FtsZ-bd_C"/>
</dbReference>
<dbReference type="NCBIfam" id="TIGR02205">
    <property type="entry name" value="septum_zipA"/>
    <property type="match status" value="1"/>
</dbReference>
<dbReference type="OrthoDB" id="7054914at2"/>
<dbReference type="RefSeq" id="WP_091815967.1">
    <property type="nucleotide sequence ID" value="NZ_FNNE01000009.1"/>
</dbReference>
<evidence type="ECO:0000256" key="6">
    <source>
        <dbReference type="ARBA" id="ARBA00023136"/>
    </source>
</evidence>
<evidence type="ECO:0000256" key="9">
    <source>
        <dbReference type="RuleBase" id="RU003612"/>
    </source>
</evidence>
<feature type="transmembrane region" description="Helical" evidence="8">
    <location>
        <begin position="6"/>
        <end position="23"/>
    </location>
</feature>
<dbReference type="GO" id="GO:0043093">
    <property type="term" value="P:FtsZ-dependent cytokinesis"/>
    <property type="evidence" value="ECO:0007669"/>
    <property type="project" value="UniProtKB-UniRule"/>
</dbReference>